<dbReference type="AlphaFoldDB" id="A0A062V7S2"/>
<organism evidence="2 3">
    <name type="scientific">Hyphomonas polymorpha PS728</name>
    <dbReference type="NCBI Taxonomy" id="1280954"/>
    <lineage>
        <taxon>Bacteria</taxon>
        <taxon>Pseudomonadati</taxon>
        <taxon>Pseudomonadota</taxon>
        <taxon>Alphaproteobacteria</taxon>
        <taxon>Hyphomonadales</taxon>
        <taxon>Hyphomonadaceae</taxon>
        <taxon>Hyphomonas</taxon>
    </lineage>
</organism>
<evidence type="ECO:0000256" key="1">
    <source>
        <dbReference type="SAM" id="SignalP"/>
    </source>
</evidence>
<dbReference type="PROSITE" id="PS51257">
    <property type="entry name" value="PROKAR_LIPOPROTEIN"/>
    <property type="match status" value="1"/>
</dbReference>
<feature type="signal peptide" evidence="1">
    <location>
        <begin position="1"/>
        <end position="20"/>
    </location>
</feature>
<dbReference type="RefSeq" id="WP_035598630.1">
    <property type="nucleotide sequence ID" value="NZ_ARYM01000012.1"/>
</dbReference>
<reference evidence="2 3" key="1">
    <citation type="journal article" date="2014" name="Antonie Van Leeuwenhoek">
        <title>Hyphomonas beringensis sp. nov. and Hyphomonas chukchiensis sp. nov., isolated from surface seawater of the Bering Sea and Chukchi Sea.</title>
        <authorList>
            <person name="Li C."/>
            <person name="Lai Q."/>
            <person name="Li G."/>
            <person name="Dong C."/>
            <person name="Wang J."/>
            <person name="Liao Y."/>
            <person name="Shao Z."/>
        </authorList>
    </citation>
    <scope>NUCLEOTIDE SEQUENCE [LARGE SCALE GENOMIC DNA]</scope>
    <source>
        <strain evidence="2 3">PS728</strain>
    </source>
</reference>
<dbReference type="PATRIC" id="fig|1280954.3.peg.2292"/>
<comment type="caution">
    <text evidence="2">The sequence shown here is derived from an EMBL/GenBank/DDBJ whole genome shotgun (WGS) entry which is preliminary data.</text>
</comment>
<proteinExistence type="predicted"/>
<dbReference type="OrthoDB" id="7620190at2"/>
<sequence length="111" mass="11919">MKFAATSALLAFAVSFSACAMPPDPPMVGGPCSYETKVIGATVTGVGDPEIDLVDEDGVTFYQRAEAFREPVEVGQYYLFEKRYIVEGTCTPYNFLLIGPPPKAAVLESGE</sequence>
<evidence type="ECO:0008006" key="4">
    <source>
        <dbReference type="Google" id="ProtNLM"/>
    </source>
</evidence>
<keyword evidence="3" id="KW-1185">Reference proteome</keyword>
<dbReference type="STRING" id="1280954.HPO_11309"/>
<name>A0A062V7S2_9PROT</name>
<keyword evidence="1" id="KW-0732">Signal</keyword>
<evidence type="ECO:0000313" key="2">
    <source>
        <dbReference type="EMBL" id="KCZ98187.1"/>
    </source>
</evidence>
<dbReference type="Proteomes" id="UP000027100">
    <property type="component" value="Unassembled WGS sequence"/>
</dbReference>
<gene>
    <name evidence="2" type="ORF">HPO_11309</name>
</gene>
<accession>A0A062V7S2</accession>
<evidence type="ECO:0000313" key="3">
    <source>
        <dbReference type="Proteomes" id="UP000027100"/>
    </source>
</evidence>
<protein>
    <recommendedName>
        <fullName evidence="4">Lipoprotein</fullName>
    </recommendedName>
</protein>
<dbReference type="EMBL" id="ARYM01000012">
    <property type="protein sequence ID" value="KCZ98187.1"/>
    <property type="molecule type" value="Genomic_DNA"/>
</dbReference>
<feature type="chain" id="PRO_5001618722" description="Lipoprotein" evidence="1">
    <location>
        <begin position="21"/>
        <end position="111"/>
    </location>
</feature>